<evidence type="ECO:0000259" key="3">
    <source>
        <dbReference type="PROSITE" id="PS51387"/>
    </source>
</evidence>
<dbReference type="Pfam" id="PF01565">
    <property type="entry name" value="FAD_binding_4"/>
    <property type="match status" value="1"/>
</dbReference>
<dbReference type="GO" id="GO:0016899">
    <property type="term" value="F:oxidoreductase activity, acting on the CH-OH group of donors, oxygen as acceptor"/>
    <property type="evidence" value="ECO:0007669"/>
    <property type="project" value="InterPro"/>
</dbReference>
<evidence type="ECO:0000313" key="5">
    <source>
        <dbReference type="Proteomes" id="UP000306196"/>
    </source>
</evidence>
<dbReference type="InterPro" id="IPR016167">
    <property type="entry name" value="FAD-bd_PCMH_sub1"/>
</dbReference>
<dbReference type="PANTHER" id="PTHR43762:SF1">
    <property type="entry name" value="D-ARABINONO-1,4-LACTONE OXIDASE"/>
    <property type="match status" value="1"/>
</dbReference>
<feature type="domain" description="FAD-binding PCMH-type" evidence="3">
    <location>
        <begin position="56"/>
        <end position="238"/>
    </location>
</feature>
<comment type="caution">
    <text evidence="4">The sequence shown here is derived from an EMBL/GenBank/DDBJ whole genome shotgun (WGS) entry which is preliminary data.</text>
</comment>
<dbReference type="InterPro" id="IPR036318">
    <property type="entry name" value="FAD-bd_PCMH-like_sf"/>
</dbReference>
<dbReference type="Gene3D" id="3.30.465.10">
    <property type="match status" value="1"/>
</dbReference>
<gene>
    <name evidence="4" type="ORF">FEM03_16875</name>
</gene>
<organism evidence="4 5">
    <name type="scientific">Phragmitibacter flavus</name>
    <dbReference type="NCBI Taxonomy" id="2576071"/>
    <lineage>
        <taxon>Bacteria</taxon>
        <taxon>Pseudomonadati</taxon>
        <taxon>Verrucomicrobiota</taxon>
        <taxon>Verrucomicrobiia</taxon>
        <taxon>Verrucomicrobiales</taxon>
        <taxon>Verrucomicrobiaceae</taxon>
        <taxon>Phragmitibacter</taxon>
    </lineage>
</organism>
<keyword evidence="2" id="KW-0274">FAD</keyword>
<dbReference type="GO" id="GO:0071949">
    <property type="term" value="F:FAD binding"/>
    <property type="evidence" value="ECO:0007669"/>
    <property type="project" value="InterPro"/>
</dbReference>
<dbReference type="InterPro" id="IPR016164">
    <property type="entry name" value="FAD-linked_Oxase-like_C"/>
</dbReference>
<dbReference type="Proteomes" id="UP000306196">
    <property type="component" value="Unassembled WGS sequence"/>
</dbReference>
<keyword evidence="1" id="KW-0285">Flavoprotein</keyword>
<dbReference type="PROSITE" id="PS51387">
    <property type="entry name" value="FAD_PCMH"/>
    <property type="match status" value="1"/>
</dbReference>
<reference evidence="4 5" key="1">
    <citation type="submission" date="2019-05" db="EMBL/GenBank/DDBJ databases">
        <title>Verrucobacter flavum gen. nov., sp. nov. a new member of the family Verrucomicrobiaceae.</title>
        <authorList>
            <person name="Szuroczki S."/>
            <person name="Abbaszade G."/>
            <person name="Szabo A."/>
            <person name="Felfoldi T."/>
            <person name="Schumann P."/>
            <person name="Boka K."/>
            <person name="Keki Z."/>
            <person name="Toumi M."/>
            <person name="Toth E."/>
        </authorList>
    </citation>
    <scope>NUCLEOTIDE SEQUENCE [LARGE SCALE GENOMIC DNA]</scope>
    <source>
        <strain evidence="4 5">MG-N-17</strain>
    </source>
</reference>
<dbReference type="PANTHER" id="PTHR43762">
    <property type="entry name" value="L-GULONOLACTONE OXIDASE"/>
    <property type="match status" value="1"/>
</dbReference>
<dbReference type="Gene3D" id="3.30.43.10">
    <property type="entry name" value="Uridine Diphospho-n-acetylenolpyruvylglucosamine Reductase, domain 2"/>
    <property type="match status" value="1"/>
</dbReference>
<dbReference type="SUPFAM" id="SSF56176">
    <property type="entry name" value="FAD-binding/transporter-associated domain-like"/>
    <property type="match status" value="1"/>
</dbReference>
<keyword evidence="5" id="KW-1185">Reference proteome</keyword>
<proteinExistence type="predicted"/>
<accession>A0A5R8KBE6</accession>
<evidence type="ECO:0000313" key="4">
    <source>
        <dbReference type="EMBL" id="TLD69630.1"/>
    </source>
</evidence>
<dbReference type="InterPro" id="IPR006094">
    <property type="entry name" value="Oxid_FAD_bind_N"/>
</dbReference>
<dbReference type="OrthoDB" id="9768764at2"/>
<dbReference type="AlphaFoldDB" id="A0A5R8KBE6"/>
<protein>
    <submittedName>
        <fullName evidence="4">FAD-binding oxidoreductase</fullName>
    </submittedName>
</protein>
<dbReference type="EMBL" id="VAUV01000012">
    <property type="protein sequence ID" value="TLD69630.1"/>
    <property type="molecule type" value="Genomic_DNA"/>
</dbReference>
<dbReference type="InterPro" id="IPR010031">
    <property type="entry name" value="FAD_lactone_oxidase-like"/>
</dbReference>
<evidence type="ECO:0000256" key="1">
    <source>
        <dbReference type="ARBA" id="ARBA00022630"/>
    </source>
</evidence>
<dbReference type="InterPro" id="IPR016169">
    <property type="entry name" value="FAD-bd_PCMH_sub2"/>
</dbReference>
<dbReference type="SUPFAM" id="SSF55103">
    <property type="entry name" value="FAD-linked oxidases, C-terminal domain"/>
    <property type="match status" value="1"/>
</dbReference>
<sequence>MHAISLAPTFSSDMIPVYSMNTPFTHRLLSLLIPALLWLSVQPSQAQNVTLNDVHSRLNPTSVAEVLKPTSTDEVIAAIHRAKATGKSISIAGSRHAMGGQQFAADALHLDMTSMDQFLSLDPKLGLARAQAGITWPKLLKALEAAQPPDNSAPWTITQKQTGADELTLGGAVSTNIHGRGLTWQPFVQDIESLTLVNASGETQTLSRTQNRELFSLVIGGYGLFGVITEVELRLRLRQNLERIVEIGPITNLQQRIAQRIQDGYLLGDFQFCPDETSLNFLNEGVFACYRPTTQSAPSKSNLNPAAWNRLLINAHSNRTQGWLDYTTYYQTTHGQTYGSDQAQFNHYDPDYHTMLQKNLPDLAPGSLMISEVYVPAQQLEDFMTASAADFRQHQTQVIYGTIRFIKRDDVTFLPWASQDFACIVFNLRVTHTESGIAKAKGEFQRLIDRALDRNGSFFLTYHRWATKAQMIRAYPQFPEFLQLKKQHDPEERFQSEWYRHWRNEFNAAN</sequence>
<name>A0A5R8KBE6_9BACT</name>
<dbReference type="InterPro" id="IPR016166">
    <property type="entry name" value="FAD-bd_PCMH"/>
</dbReference>
<evidence type="ECO:0000256" key="2">
    <source>
        <dbReference type="ARBA" id="ARBA00022827"/>
    </source>
</evidence>